<dbReference type="InterPro" id="IPR003154">
    <property type="entry name" value="S1/P1nuclease"/>
</dbReference>
<keyword evidence="1" id="KW-0540">Nuclease</keyword>
<dbReference type="PANTHER" id="PTHR33146">
    <property type="entry name" value="ENDONUCLEASE 4"/>
    <property type="match status" value="1"/>
</dbReference>
<gene>
    <name evidence="7" type="ORF">L0668_04735</name>
</gene>
<organism evidence="7 8">
    <name type="scientific">Paraglaciecola algarum</name>
    <dbReference type="NCBI Taxonomy" id="3050085"/>
    <lineage>
        <taxon>Bacteria</taxon>
        <taxon>Pseudomonadati</taxon>
        <taxon>Pseudomonadota</taxon>
        <taxon>Gammaproteobacteria</taxon>
        <taxon>Alteromonadales</taxon>
        <taxon>Alteromonadaceae</taxon>
        <taxon>Paraglaciecola</taxon>
    </lineage>
</organism>
<dbReference type="Pfam" id="PF02265">
    <property type="entry name" value="S1-P1_nuclease"/>
    <property type="match status" value="1"/>
</dbReference>
<keyword evidence="4" id="KW-0378">Hydrolase</keyword>
<protein>
    <submittedName>
        <fullName evidence="7">S1/P1 nuclease</fullName>
    </submittedName>
</protein>
<proteinExistence type="predicted"/>
<dbReference type="EMBL" id="JAKGAS010000002">
    <property type="protein sequence ID" value="MCF2947403.1"/>
    <property type="molecule type" value="Genomic_DNA"/>
</dbReference>
<dbReference type="Proteomes" id="UP001521137">
    <property type="component" value="Unassembled WGS sequence"/>
</dbReference>
<dbReference type="Gene3D" id="1.10.575.10">
    <property type="entry name" value="P1 Nuclease"/>
    <property type="match status" value="1"/>
</dbReference>
<accession>A0ABS9D399</accession>
<evidence type="ECO:0000256" key="1">
    <source>
        <dbReference type="ARBA" id="ARBA00022722"/>
    </source>
</evidence>
<keyword evidence="2" id="KW-0479">Metal-binding</keyword>
<evidence type="ECO:0000256" key="4">
    <source>
        <dbReference type="ARBA" id="ARBA00022801"/>
    </source>
</evidence>
<name>A0ABS9D399_9ALTE</name>
<evidence type="ECO:0000256" key="2">
    <source>
        <dbReference type="ARBA" id="ARBA00022723"/>
    </source>
</evidence>
<evidence type="ECO:0000256" key="5">
    <source>
        <dbReference type="ARBA" id="ARBA00023157"/>
    </source>
</evidence>
<dbReference type="InterPro" id="IPR008947">
    <property type="entry name" value="PLipase_C/P1_nuclease_dom_sf"/>
</dbReference>
<dbReference type="RefSeq" id="WP_235310932.1">
    <property type="nucleotide sequence ID" value="NZ_JAKGAS010000002.1"/>
</dbReference>
<reference evidence="7 8" key="1">
    <citation type="submission" date="2022-01" db="EMBL/GenBank/DDBJ databases">
        <title>Paraglaciecola sp. G1-23.</title>
        <authorList>
            <person name="Jin M.S."/>
            <person name="Han D.M."/>
            <person name="Kim H.M."/>
            <person name="Jeon C.O."/>
        </authorList>
    </citation>
    <scope>NUCLEOTIDE SEQUENCE [LARGE SCALE GENOMIC DNA]</scope>
    <source>
        <strain evidence="7 8">G1-23</strain>
    </source>
</reference>
<evidence type="ECO:0000256" key="3">
    <source>
        <dbReference type="ARBA" id="ARBA00022759"/>
    </source>
</evidence>
<keyword evidence="6" id="KW-0325">Glycoprotein</keyword>
<comment type="caution">
    <text evidence="7">The sequence shown here is derived from an EMBL/GenBank/DDBJ whole genome shotgun (WGS) entry which is preliminary data.</text>
</comment>
<keyword evidence="8" id="KW-1185">Reference proteome</keyword>
<dbReference type="SUPFAM" id="SSF48537">
    <property type="entry name" value="Phospholipase C/P1 nuclease"/>
    <property type="match status" value="1"/>
</dbReference>
<keyword evidence="5" id="KW-1015">Disulfide bond</keyword>
<evidence type="ECO:0000313" key="8">
    <source>
        <dbReference type="Proteomes" id="UP001521137"/>
    </source>
</evidence>
<evidence type="ECO:0000256" key="6">
    <source>
        <dbReference type="ARBA" id="ARBA00023180"/>
    </source>
</evidence>
<dbReference type="CDD" id="cd11010">
    <property type="entry name" value="S1-P1_nuclease"/>
    <property type="match status" value="1"/>
</dbReference>
<sequence>MKLNRFLFGVSVSLISFQVMSWGQTGHRVTGAIAEQYLSPNTQAAIANLIPSEDLAEVSTYADEMRSDPSEFWQKTSSPWHYVNVHKGYSYQHDKAPTEGDAVTALAKFSKQLTSNTTSIEDKQLALKFIVHIIGDLHQPFHSGTSEDRGGNTVKVKFFWEDSNIHRVWDSGLIDRQKLSYSEWASRLSKKISKQQASQWMNADPLVWVAESAQIRQGLYPKDDELSWDYQYQHLPTLKQRLQMGGVRIAAYLNHLFK</sequence>
<keyword evidence="3" id="KW-0255">Endonuclease</keyword>
<dbReference type="PANTHER" id="PTHR33146:SF26">
    <property type="entry name" value="ENDONUCLEASE 4"/>
    <property type="match status" value="1"/>
</dbReference>
<evidence type="ECO:0000313" key="7">
    <source>
        <dbReference type="EMBL" id="MCF2947403.1"/>
    </source>
</evidence>